<organism evidence="1 2">
    <name type="scientific">Rotaria socialis</name>
    <dbReference type="NCBI Taxonomy" id="392032"/>
    <lineage>
        <taxon>Eukaryota</taxon>
        <taxon>Metazoa</taxon>
        <taxon>Spiralia</taxon>
        <taxon>Gnathifera</taxon>
        <taxon>Rotifera</taxon>
        <taxon>Eurotatoria</taxon>
        <taxon>Bdelloidea</taxon>
        <taxon>Philodinida</taxon>
        <taxon>Philodinidae</taxon>
        <taxon>Rotaria</taxon>
    </lineage>
</organism>
<dbReference type="AlphaFoldDB" id="A0A818JNU4"/>
<accession>A0A818JNU4</accession>
<evidence type="ECO:0000313" key="2">
    <source>
        <dbReference type="Proteomes" id="UP000663869"/>
    </source>
</evidence>
<dbReference type="Proteomes" id="UP000663869">
    <property type="component" value="Unassembled WGS sequence"/>
</dbReference>
<dbReference type="EMBL" id="CAJNYU010002381">
    <property type="protein sequence ID" value="CAF3544077.1"/>
    <property type="molecule type" value="Genomic_DNA"/>
</dbReference>
<gene>
    <name evidence="1" type="ORF">FME351_LOCUS19136</name>
</gene>
<evidence type="ECO:0000313" key="1">
    <source>
        <dbReference type="EMBL" id="CAF3544077.1"/>
    </source>
</evidence>
<comment type="caution">
    <text evidence="1">The sequence shown here is derived from an EMBL/GenBank/DDBJ whole genome shotgun (WGS) entry which is preliminary data.</text>
</comment>
<protein>
    <submittedName>
        <fullName evidence="1">Uncharacterized protein</fullName>
    </submittedName>
</protein>
<proteinExistence type="predicted"/>
<sequence length="105" mass="11646">MNSEDVASIILSSNYSGACDHTPLTNEGILKLTDQQSIVIYGPTLFALKYRVLPCTVNPKIHRSTDYVDVSTFNSIGQGVSFARGRQWSSKRKQGGMYHATRLVH</sequence>
<reference evidence="1" key="1">
    <citation type="submission" date="2021-02" db="EMBL/GenBank/DDBJ databases">
        <authorList>
            <person name="Nowell W R."/>
        </authorList>
    </citation>
    <scope>NUCLEOTIDE SEQUENCE</scope>
</reference>
<name>A0A818JNU4_9BILA</name>